<keyword evidence="1" id="KW-0472">Membrane</keyword>
<dbReference type="RefSeq" id="WP_382396355.1">
    <property type="nucleotide sequence ID" value="NZ_JBHTCQ010000004.1"/>
</dbReference>
<feature type="transmembrane region" description="Helical" evidence="1">
    <location>
        <begin position="62"/>
        <end position="80"/>
    </location>
</feature>
<evidence type="ECO:0000256" key="1">
    <source>
        <dbReference type="SAM" id="Phobius"/>
    </source>
</evidence>
<dbReference type="Pfam" id="PF13360">
    <property type="entry name" value="PQQ_2"/>
    <property type="match status" value="1"/>
</dbReference>
<dbReference type="InterPro" id="IPR018391">
    <property type="entry name" value="PQQ_b-propeller_rpt"/>
</dbReference>
<name>A0ABW2QDC2_9MICO</name>
<dbReference type="Proteomes" id="UP001596455">
    <property type="component" value="Unassembled WGS sequence"/>
</dbReference>
<feature type="transmembrane region" description="Helical" evidence="1">
    <location>
        <begin position="35"/>
        <end position="55"/>
    </location>
</feature>
<evidence type="ECO:0000259" key="2">
    <source>
        <dbReference type="Pfam" id="PF13360"/>
    </source>
</evidence>
<dbReference type="SUPFAM" id="SSF50998">
    <property type="entry name" value="Quinoprotein alcohol dehydrogenase-like"/>
    <property type="match status" value="1"/>
</dbReference>
<dbReference type="Gene3D" id="2.130.10.10">
    <property type="entry name" value="YVTN repeat-like/Quinoprotein amine dehydrogenase"/>
    <property type="match status" value="1"/>
</dbReference>
<keyword evidence="1" id="KW-0812">Transmembrane</keyword>
<accession>A0ABW2QDC2</accession>
<proteinExistence type="predicted"/>
<gene>
    <name evidence="3" type="ORF">ACFQQL_17035</name>
</gene>
<evidence type="ECO:0000313" key="3">
    <source>
        <dbReference type="EMBL" id="MFC7406827.1"/>
    </source>
</evidence>
<sequence>MLCSLLAGLGSGAAVLGLVAWLAGRAPDGVPADVRWTIPTVLVALLASLVAPGALDSRGLRVVGGVLVGVLGVAAVVAWTQRPAPPETEDPMSNALPLGGMAPALLAAGAVLVAATTVLAARSTDDRSPPVRLGWRRALPAAVAVGVVAAAGTLLPAYADDRVHRHNTRVSAPVPAQDLASTLTGDVAWQSQPYGGSHDAGRAWMAATSGGLALGAAAPGGIRMLDPGSGEWRWEWRRSDLAHSSNPLAVSAEGGLLAALFTAAGDRHPAPPRVVVLGADSGDVRAELFGPVGTPLAVTEQMVVTVRPGSEESELIAHDLDGSGLWTTMIAGEVETGHDLFFGDDGETLLTTVRSGNGDGWRSVAVDLASGDVLWDRNGSPPLQVVPGTGVAVTGDVAQSSQLGEVLAVDLRDGEPIWEQDVTVPDGRTRNPDLDGCDPRLDVDAEHLTFLTCTDLGRHNLMTAIDPRTGDILWEQALKSSTAPLVFNAANEDPMQAMPDGTTAVLRALGSGEAESYEILRIGPDGVTRSPLWEGVTAAPAFNEWLRVGGTTMIDLFPAADQWTIIGLR</sequence>
<dbReference type="SMART" id="SM00564">
    <property type="entry name" value="PQQ"/>
    <property type="match status" value="3"/>
</dbReference>
<reference evidence="4" key="1">
    <citation type="journal article" date="2019" name="Int. J. Syst. Evol. Microbiol.">
        <title>The Global Catalogue of Microorganisms (GCM) 10K type strain sequencing project: providing services to taxonomists for standard genome sequencing and annotation.</title>
        <authorList>
            <consortium name="The Broad Institute Genomics Platform"/>
            <consortium name="The Broad Institute Genome Sequencing Center for Infectious Disease"/>
            <person name="Wu L."/>
            <person name="Ma J."/>
        </authorList>
    </citation>
    <scope>NUCLEOTIDE SEQUENCE [LARGE SCALE GENOMIC DNA]</scope>
    <source>
        <strain evidence="4">JCM 1490</strain>
    </source>
</reference>
<keyword evidence="1" id="KW-1133">Transmembrane helix</keyword>
<feature type="transmembrane region" description="Helical" evidence="1">
    <location>
        <begin position="141"/>
        <end position="159"/>
    </location>
</feature>
<comment type="caution">
    <text evidence="3">The sequence shown here is derived from an EMBL/GenBank/DDBJ whole genome shotgun (WGS) entry which is preliminary data.</text>
</comment>
<feature type="transmembrane region" description="Helical" evidence="1">
    <location>
        <begin position="100"/>
        <end position="121"/>
    </location>
</feature>
<keyword evidence="4" id="KW-1185">Reference proteome</keyword>
<dbReference type="InterPro" id="IPR011047">
    <property type="entry name" value="Quinoprotein_ADH-like_sf"/>
</dbReference>
<dbReference type="InterPro" id="IPR002372">
    <property type="entry name" value="PQQ_rpt_dom"/>
</dbReference>
<feature type="domain" description="Pyrrolo-quinoline quinone repeat" evidence="2">
    <location>
        <begin position="291"/>
        <end position="485"/>
    </location>
</feature>
<dbReference type="InterPro" id="IPR015943">
    <property type="entry name" value="WD40/YVTN_repeat-like_dom_sf"/>
</dbReference>
<dbReference type="EMBL" id="JBHTCQ010000004">
    <property type="protein sequence ID" value="MFC7406827.1"/>
    <property type="molecule type" value="Genomic_DNA"/>
</dbReference>
<protein>
    <submittedName>
        <fullName evidence="3">PQQ-binding-like beta-propeller repeat protein</fullName>
    </submittedName>
</protein>
<evidence type="ECO:0000313" key="4">
    <source>
        <dbReference type="Proteomes" id="UP001596455"/>
    </source>
</evidence>
<organism evidence="3 4">
    <name type="scientific">Georgenia alba</name>
    <dbReference type="NCBI Taxonomy" id="2233858"/>
    <lineage>
        <taxon>Bacteria</taxon>
        <taxon>Bacillati</taxon>
        <taxon>Actinomycetota</taxon>
        <taxon>Actinomycetes</taxon>
        <taxon>Micrococcales</taxon>
        <taxon>Bogoriellaceae</taxon>
        <taxon>Georgenia</taxon>
    </lineage>
</organism>